<evidence type="ECO:0000313" key="3">
    <source>
        <dbReference type="Proteomes" id="UP001247805"/>
    </source>
</evidence>
<dbReference type="Proteomes" id="UP001247805">
    <property type="component" value="Unassembled WGS sequence"/>
</dbReference>
<name>A0ABU3SWZ9_9ALTE</name>
<reference evidence="2 3" key="1">
    <citation type="submission" date="2023-10" db="EMBL/GenBank/DDBJ databases">
        <title>Glaciecola aquimarina strain GGW-M5 nov., isolated from a coastal seawater.</title>
        <authorList>
            <person name="Bayburt H."/>
            <person name="Kim J.M."/>
            <person name="Choi B.J."/>
            <person name="Jeon C.O."/>
        </authorList>
    </citation>
    <scope>NUCLEOTIDE SEQUENCE [LARGE SCALE GENOMIC DNA]</scope>
    <source>
        <strain evidence="2 3">KCTC 32108</strain>
    </source>
</reference>
<evidence type="ECO:0000256" key="1">
    <source>
        <dbReference type="SAM" id="SignalP"/>
    </source>
</evidence>
<sequence>MKSYGINKVLFLGLLCGIFSNVSVASCGHSSSGSSSSTATCDTWAGAEIYDMYIEGTGKNIDQGTNASSGTVVVDGVTIKVSAWSDTLGNNDDIVEEASIAGPWRSGSETGYGIINTDEASFDNHSSAHAIDNKGSWADYDMILFSFSEEVSLSGATFSWLGGSASTQQVSAVGLNDISDLTSERSTWSNIANSAVDSGSFQIEEYNDVYVSDFTTTKAAQYWLVGAYNSVFGYVSNFSENNDAFKLATIGFSKQVSPVTPPTGVNGPSSLALLLLSGGLVAWRQRKSK</sequence>
<dbReference type="NCBIfam" id="NF041927">
    <property type="entry name" value="Xrt_dep_XDP1"/>
    <property type="match status" value="1"/>
</dbReference>
<dbReference type="EMBL" id="JAWDIO010000002">
    <property type="protein sequence ID" value="MDU0354534.1"/>
    <property type="molecule type" value="Genomic_DNA"/>
</dbReference>
<accession>A0ABU3SWZ9</accession>
<comment type="caution">
    <text evidence="2">The sequence shown here is derived from an EMBL/GenBank/DDBJ whole genome shotgun (WGS) entry which is preliminary data.</text>
</comment>
<proteinExistence type="predicted"/>
<dbReference type="PROSITE" id="PS51257">
    <property type="entry name" value="PROKAR_LIPOPROTEIN"/>
    <property type="match status" value="1"/>
</dbReference>
<protein>
    <submittedName>
        <fullName evidence="2">Exosortase-dependent surface protein XDP1</fullName>
    </submittedName>
</protein>
<keyword evidence="1" id="KW-0732">Signal</keyword>
<evidence type="ECO:0000313" key="2">
    <source>
        <dbReference type="EMBL" id="MDU0354534.1"/>
    </source>
</evidence>
<gene>
    <name evidence="2" type="primary">xdp1</name>
    <name evidence="2" type="ORF">RS130_11840</name>
</gene>
<feature type="chain" id="PRO_5045491338" evidence="1">
    <location>
        <begin position="26"/>
        <end position="289"/>
    </location>
</feature>
<organism evidence="2 3">
    <name type="scientific">Paraglaciecola aquimarina</name>
    <dbReference type="NCBI Taxonomy" id="1235557"/>
    <lineage>
        <taxon>Bacteria</taxon>
        <taxon>Pseudomonadati</taxon>
        <taxon>Pseudomonadota</taxon>
        <taxon>Gammaproteobacteria</taxon>
        <taxon>Alteromonadales</taxon>
        <taxon>Alteromonadaceae</taxon>
        <taxon>Paraglaciecola</taxon>
    </lineage>
</organism>
<dbReference type="InterPro" id="IPR049672">
    <property type="entry name" value="Xrt_dep_XDP1"/>
</dbReference>
<keyword evidence="3" id="KW-1185">Reference proteome</keyword>
<dbReference type="RefSeq" id="WP_316026126.1">
    <property type="nucleotide sequence ID" value="NZ_JAWDIO010000002.1"/>
</dbReference>
<feature type="signal peptide" evidence="1">
    <location>
        <begin position="1"/>
        <end position="25"/>
    </location>
</feature>